<comment type="caution">
    <text evidence="2">The sequence shown here is derived from an EMBL/GenBank/DDBJ whole genome shotgun (WGS) entry which is preliminary data.</text>
</comment>
<dbReference type="PATRIC" id="fig|49547.3.peg.1281"/>
<dbReference type="NCBIfam" id="TIGR02593">
    <property type="entry name" value="CRISPR_cas5"/>
    <property type="match status" value="1"/>
</dbReference>
<dbReference type="InterPro" id="IPR013422">
    <property type="entry name" value="CRISPR-assoc_prot_Cas5_N"/>
</dbReference>
<dbReference type="OrthoDB" id="42959at2157"/>
<dbReference type="RefSeq" id="WP_067091520.1">
    <property type="nucleotide sequence ID" value="NZ_LWMV01000175.1"/>
</dbReference>
<dbReference type="STRING" id="49547.MBCUR_11930"/>
<dbReference type="Pfam" id="PF09704">
    <property type="entry name" value="Cas_Cas5d"/>
    <property type="match status" value="1"/>
</dbReference>
<evidence type="ECO:0000313" key="2">
    <source>
        <dbReference type="EMBL" id="KZX12041.1"/>
    </source>
</evidence>
<dbReference type="Gene3D" id="3.30.70.2660">
    <property type="match status" value="1"/>
</dbReference>
<dbReference type="NCBIfam" id="TIGR01895">
    <property type="entry name" value="cas_Cas5t"/>
    <property type="match status" value="1"/>
</dbReference>
<dbReference type="GO" id="GO:0051607">
    <property type="term" value="P:defense response to virus"/>
    <property type="evidence" value="ECO:0007669"/>
    <property type="project" value="UniProtKB-KW"/>
</dbReference>
<protein>
    <submittedName>
        <fullName evidence="2">CRISPR-associated protein Cas5</fullName>
    </submittedName>
</protein>
<accession>A0A166AHI6</accession>
<dbReference type="AlphaFoldDB" id="A0A166AHI6"/>
<proteinExistence type="predicted"/>
<dbReference type="EMBL" id="LWMV01000175">
    <property type="protein sequence ID" value="KZX12041.1"/>
    <property type="molecule type" value="Genomic_DNA"/>
</dbReference>
<evidence type="ECO:0000256" key="1">
    <source>
        <dbReference type="ARBA" id="ARBA00023118"/>
    </source>
</evidence>
<name>A0A166AHI6_9EURY</name>
<dbReference type="InterPro" id="IPR013337">
    <property type="entry name" value="CRISPR-assoc_prot_Cas5_Tneap"/>
</dbReference>
<dbReference type="InterPro" id="IPR021124">
    <property type="entry name" value="CRISPR-assoc_prot_Cas5"/>
</dbReference>
<organism evidence="2 3">
    <name type="scientific">Methanobrevibacter curvatus</name>
    <dbReference type="NCBI Taxonomy" id="49547"/>
    <lineage>
        <taxon>Archaea</taxon>
        <taxon>Methanobacteriati</taxon>
        <taxon>Methanobacteriota</taxon>
        <taxon>Methanomada group</taxon>
        <taxon>Methanobacteria</taxon>
        <taxon>Methanobacteriales</taxon>
        <taxon>Methanobacteriaceae</taxon>
        <taxon>Methanobrevibacter</taxon>
    </lineage>
</organism>
<keyword evidence="1" id="KW-0051">Antiviral defense</keyword>
<keyword evidence="3" id="KW-1185">Reference proteome</keyword>
<sequence length="279" mass="33043">MTKTIILELFQPFAQYRNPFTFFYGQSYPLPPKSTIIGMLQNITNNYYDVSFFDLQVSIHGGFESLFWNYQNLIKSSPNDIKLMNYKGKVKLWNQKRPLYNKGIKSQRSPVSQQELFNGHLFIFIKGKENIIENIRNALEKPTKIPYLGRSEDIFFLKNLYHEENISCNVSSVKNNIWLNQPSYMKLNNKSKDLKFPIKGSDFSVYSIPTKVLFKNNDRIIKNKLELRDSTRRFTEFETVIHTGLNQNLYLENEVKVEKYKINDERNLIFKIPQDYGWL</sequence>
<dbReference type="GO" id="GO:0043571">
    <property type="term" value="P:maintenance of CRISPR repeat elements"/>
    <property type="evidence" value="ECO:0007669"/>
    <property type="project" value="InterPro"/>
</dbReference>
<reference evidence="2 3" key="1">
    <citation type="submission" date="2016-04" db="EMBL/GenBank/DDBJ databases">
        <title>Genome sequence of Methanobrevibacter curvatus DSM 11111.</title>
        <authorList>
            <person name="Poehlein A."/>
            <person name="Seedorf H."/>
            <person name="Daniel R."/>
        </authorList>
    </citation>
    <scope>NUCLEOTIDE SEQUENCE [LARGE SCALE GENOMIC DNA]</scope>
    <source>
        <strain evidence="2 3">DSM 11111</strain>
    </source>
</reference>
<gene>
    <name evidence="2" type="ORF">MBCUR_11930</name>
</gene>
<evidence type="ECO:0000313" key="3">
    <source>
        <dbReference type="Proteomes" id="UP000077245"/>
    </source>
</evidence>
<dbReference type="Proteomes" id="UP000077245">
    <property type="component" value="Unassembled WGS sequence"/>
</dbReference>